<dbReference type="InterPro" id="IPR000727">
    <property type="entry name" value="T_SNARE_dom"/>
</dbReference>
<dbReference type="GO" id="GO:0004888">
    <property type="term" value="F:transmembrane signaling receptor activity"/>
    <property type="evidence" value="ECO:0007669"/>
    <property type="project" value="InterPro"/>
</dbReference>
<comment type="similarity">
    <text evidence="4">Belongs to the methyl-accepting chemotaxis (MCP) protein family.</text>
</comment>
<evidence type="ECO:0000256" key="5">
    <source>
        <dbReference type="PROSITE-ProRule" id="PRU00284"/>
    </source>
</evidence>
<dbReference type="InterPro" id="IPR004090">
    <property type="entry name" value="Chemotax_Me-accpt_rcpt"/>
</dbReference>
<name>A0AAE9XQG7_9PROT</name>
<organism evidence="8 9">
    <name type="scientific">Gimibacter soli</name>
    <dbReference type="NCBI Taxonomy" id="3024400"/>
    <lineage>
        <taxon>Bacteria</taxon>
        <taxon>Pseudomonadati</taxon>
        <taxon>Pseudomonadota</taxon>
        <taxon>Alphaproteobacteria</taxon>
        <taxon>Kordiimonadales</taxon>
        <taxon>Temperatibacteraceae</taxon>
        <taxon>Gimibacter</taxon>
    </lineage>
</organism>
<dbReference type="AlphaFoldDB" id="A0AAE9XQG7"/>
<evidence type="ECO:0000256" key="3">
    <source>
        <dbReference type="ARBA" id="ARBA00023224"/>
    </source>
</evidence>
<evidence type="ECO:0000256" key="1">
    <source>
        <dbReference type="ARBA" id="ARBA00004429"/>
    </source>
</evidence>
<keyword evidence="2" id="KW-0997">Cell inner membrane</keyword>
<dbReference type="PANTHER" id="PTHR32089:SF112">
    <property type="entry name" value="LYSOZYME-LIKE PROTEIN-RELATED"/>
    <property type="match status" value="1"/>
</dbReference>
<keyword evidence="2" id="KW-1003">Cell membrane</keyword>
<feature type="domain" description="Methyl-accepting transducer" evidence="6">
    <location>
        <begin position="273"/>
        <end position="502"/>
    </location>
</feature>
<dbReference type="PROSITE" id="PS50192">
    <property type="entry name" value="T_SNARE"/>
    <property type="match status" value="1"/>
</dbReference>
<dbReference type="PROSITE" id="PS50111">
    <property type="entry name" value="CHEMOTAXIS_TRANSDUC_2"/>
    <property type="match status" value="1"/>
</dbReference>
<keyword evidence="3 5" id="KW-0807">Transducer</keyword>
<proteinExistence type="inferred from homology"/>
<evidence type="ECO:0000256" key="4">
    <source>
        <dbReference type="ARBA" id="ARBA00029447"/>
    </source>
</evidence>
<dbReference type="Proteomes" id="UP001217500">
    <property type="component" value="Chromosome"/>
</dbReference>
<reference evidence="8" key="1">
    <citation type="submission" date="2023-01" db="EMBL/GenBank/DDBJ databases">
        <title>The genome sequence of Kordiimonadaceae bacterium 6D33.</title>
        <authorList>
            <person name="Liu Y."/>
        </authorList>
    </citation>
    <scope>NUCLEOTIDE SEQUENCE</scope>
    <source>
        <strain evidence="8">6D33</strain>
    </source>
</reference>
<dbReference type="PANTHER" id="PTHR32089">
    <property type="entry name" value="METHYL-ACCEPTING CHEMOTAXIS PROTEIN MCPB"/>
    <property type="match status" value="1"/>
</dbReference>
<sequence>MFDRLFKGRAFTADVSEPSIDRPAHIASSLHAEMLEILPYNVMLCDIATFDIVYANRRSFDTVRSLEHLLPITAEELVGANIDIFHKQPLHQRQLLAKASNLPHEAVIRLGDEYLRLQVDAVRDAGDTYRYALLTWSVVTAERRATAKAAELLQVLDKMPINAMLCDPQTLEMIYMNETSRHTLMGLQHLLPIPVDDIIGKSIDVFHKDPSHQRRILADPTNLPFKTRIRLGDEYLCLEISAIRDVTGAYTAALATWAVVTAQVAVEQSVAETAGRMQQDVDGLRATAGELTGIAGESSDLATVVASAAEEASVNVQTVARAAEELSASVREIGQRTQRTADIAFAAQEESARTRDIVRDLEASSSQITAIVQLIADIASQTNLLALNATIEAARAGEAGKGFAVVANEVKSLAGQTASATQEITGQVSKIQSEIARVVQTMGSVATVIDEVNEITAEVASAVQEQDAATQEIARSIQEAAEGTNKVASDITQVVGLSQRTSEGAHGLMHAADRLEAGRESLGEAIDRLMQN</sequence>
<evidence type="ECO:0000313" key="8">
    <source>
        <dbReference type="EMBL" id="WCL55403.1"/>
    </source>
</evidence>
<evidence type="ECO:0000259" key="6">
    <source>
        <dbReference type="PROSITE" id="PS50111"/>
    </source>
</evidence>
<dbReference type="GO" id="GO:0006935">
    <property type="term" value="P:chemotaxis"/>
    <property type="evidence" value="ECO:0007669"/>
    <property type="project" value="InterPro"/>
</dbReference>
<evidence type="ECO:0000259" key="7">
    <source>
        <dbReference type="PROSITE" id="PS50192"/>
    </source>
</evidence>
<dbReference type="Pfam" id="PF00015">
    <property type="entry name" value="MCPsignal"/>
    <property type="match status" value="1"/>
</dbReference>
<keyword evidence="2" id="KW-0472">Membrane</keyword>
<dbReference type="RefSeq" id="WP_289505213.1">
    <property type="nucleotide sequence ID" value="NZ_CP116805.1"/>
</dbReference>
<dbReference type="Gene3D" id="1.10.287.950">
    <property type="entry name" value="Methyl-accepting chemotaxis protein"/>
    <property type="match status" value="1"/>
</dbReference>
<gene>
    <name evidence="8" type="ORF">PH603_06480</name>
</gene>
<dbReference type="SUPFAM" id="SSF58104">
    <property type="entry name" value="Methyl-accepting chemotaxis protein (MCP) signaling domain"/>
    <property type="match status" value="1"/>
</dbReference>
<dbReference type="PRINTS" id="PR00260">
    <property type="entry name" value="CHEMTRNSDUCR"/>
</dbReference>
<dbReference type="GO" id="GO:0007165">
    <property type="term" value="P:signal transduction"/>
    <property type="evidence" value="ECO:0007669"/>
    <property type="project" value="UniProtKB-KW"/>
</dbReference>
<feature type="domain" description="T-SNARE coiled-coil homology" evidence="7">
    <location>
        <begin position="432"/>
        <end position="494"/>
    </location>
</feature>
<dbReference type="GO" id="GO:0005886">
    <property type="term" value="C:plasma membrane"/>
    <property type="evidence" value="ECO:0007669"/>
    <property type="project" value="UniProtKB-SubCell"/>
</dbReference>
<evidence type="ECO:0000313" key="9">
    <source>
        <dbReference type="Proteomes" id="UP001217500"/>
    </source>
</evidence>
<accession>A0AAE9XQG7</accession>
<keyword evidence="9" id="KW-1185">Reference proteome</keyword>
<protein>
    <submittedName>
        <fullName evidence="8">Methyl-accepting chemotaxis protein</fullName>
    </submittedName>
</protein>
<dbReference type="KEGG" id="gso:PH603_06480"/>
<dbReference type="EMBL" id="CP116805">
    <property type="protein sequence ID" value="WCL55403.1"/>
    <property type="molecule type" value="Genomic_DNA"/>
</dbReference>
<dbReference type="SMART" id="SM00283">
    <property type="entry name" value="MA"/>
    <property type="match status" value="1"/>
</dbReference>
<dbReference type="InterPro" id="IPR004089">
    <property type="entry name" value="MCPsignal_dom"/>
</dbReference>
<evidence type="ECO:0000256" key="2">
    <source>
        <dbReference type="ARBA" id="ARBA00022519"/>
    </source>
</evidence>
<dbReference type="Gene3D" id="3.30.450.20">
    <property type="entry name" value="PAS domain"/>
    <property type="match status" value="2"/>
</dbReference>
<comment type="subcellular location">
    <subcellularLocation>
        <location evidence="1">Cell inner membrane</location>
        <topology evidence="1">Multi-pass membrane protein</topology>
    </subcellularLocation>
</comment>